<evidence type="ECO:0000313" key="2">
    <source>
        <dbReference type="EMBL" id="PWB69062.1"/>
    </source>
</evidence>
<evidence type="ECO:0000256" key="1">
    <source>
        <dbReference type="SAM" id="MobiDB-lite"/>
    </source>
</evidence>
<dbReference type="Proteomes" id="UP000250918">
    <property type="component" value="Unassembled WGS sequence"/>
</dbReference>
<reference evidence="2 3" key="1">
    <citation type="journal article" date="2018" name="ISME J.">
        <title>A methanotrophic archaeon couples anaerobic oxidation of methane to Fe(III) reduction.</title>
        <authorList>
            <person name="Cai C."/>
            <person name="Leu A.O."/>
            <person name="Xie G.J."/>
            <person name="Guo J."/>
            <person name="Feng Y."/>
            <person name="Zhao J.X."/>
            <person name="Tyson G.W."/>
            <person name="Yuan Z."/>
            <person name="Hu S."/>
        </authorList>
    </citation>
    <scope>NUCLEOTIDE SEQUENCE [LARGE SCALE GENOMIC DNA]</scope>
    <source>
        <strain evidence="2">FeB_12</strain>
    </source>
</reference>
<dbReference type="EMBL" id="PQAP01000180">
    <property type="protein sequence ID" value="PWB69062.1"/>
    <property type="molecule type" value="Genomic_DNA"/>
</dbReference>
<feature type="region of interest" description="Disordered" evidence="1">
    <location>
        <begin position="77"/>
        <end position="98"/>
    </location>
</feature>
<accession>A0A855X449</accession>
<name>A0A855X449_9BACT</name>
<sequence length="98" mass="11215">MVRKKKEEPRPVPADVTMLDDLISACYKQLIEKMAEDAKLGDFLKMVEMRAKMFRSESEQAEFWKMLAKVREEVLAKKATHKEAASPSKKAKSEGRGK</sequence>
<proteinExistence type="predicted"/>
<gene>
    <name evidence="2" type="ORF">C3F09_10680</name>
</gene>
<evidence type="ECO:0000313" key="3">
    <source>
        <dbReference type="Proteomes" id="UP000250918"/>
    </source>
</evidence>
<organism evidence="2 3">
    <name type="scientific">candidate division GN15 bacterium</name>
    <dbReference type="NCBI Taxonomy" id="2072418"/>
    <lineage>
        <taxon>Bacteria</taxon>
        <taxon>candidate division GN15</taxon>
    </lineage>
</organism>
<comment type="caution">
    <text evidence="2">The sequence shown here is derived from an EMBL/GenBank/DDBJ whole genome shotgun (WGS) entry which is preliminary data.</text>
</comment>
<protein>
    <submittedName>
        <fullName evidence="2">Uncharacterized protein</fullName>
    </submittedName>
</protein>
<dbReference type="AlphaFoldDB" id="A0A855X449"/>